<dbReference type="AlphaFoldDB" id="A0A1B9Y0N1"/>
<comment type="catalytic activity">
    <reaction evidence="9 11">
        <text>tRNA(Tyr) + L-tyrosine + ATP = L-tyrosyl-tRNA(Tyr) + AMP + diphosphate + H(+)</text>
        <dbReference type="Rhea" id="RHEA:10220"/>
        <dbReference type="Rhea" id="RHEA-COMP:9706"/>
        <dbReference type="Rhea" id="RHEA-COMP:9707"/>
        <dbReference type="ChEBI" id="CHEBI:15378"/>
        <dbReference type="ChEBI" id="CHEBI:30616"/>
        <dbReference type="ChEBI" id="CHEBI:33019"/>
        <dbReference type="ChEBI" id="CHEBI:58315"/>
        <dbReference type="ChEBI" id="CHEBI:78442"/>
        <dbReference type="ChEBI" id="CHEBI:78536"/>
        <dbReference type="ChEBI" id="CHEBI:456215"/>
        <dbReference type="EC" id="6.1.1.1"/>
    </reaction>
</comment>
<evidence type="ECO:0000256" key="1">
    <source>
        <dbReference type="ARBA" id="ARBA00004496"/>
    </source>
</evidence>
<dbReference type="InterPro" id="IPR024107">
    <property type="entry name" value="Tyr-tRNA-ligase_bac_1"/>
</dbReference>
<keyword evidence="7 11" id="KW-0648">Protein biosynthesis</keyword>
<dbReference type="Gene3D" id="3.40.50.620">
    <property type="entry name" value="HUPs"/>
    <property type="match status" value="1"/>
</dbReference>
<proteinExistence type="inferred from homology"/>
<keyword evidence="3 11" id="KW-0436">Ligase</keyword>
<evidence type="ECO:0000259" key="13">
    <source>
        <dbReference type="Pfam" id="PF22421"/>
    </source>
</evidence>
<dbReference type="NCBIfam" id="TIGR00234">
    <property type="entry name" value="tyrS"/>
    <property type="match status" value="1"/>
</dbReference>
<evidence type="ECO:0000256" key="6">
    <source>
        <dbReference type="ARBA" id="ARBA00022884"/>
    </source>
</evidence>
<gene>
    <name evidence="11" type="primary">tyrS</name>
    <name evidence="14" type="ORF">BA195_01295</name>
</gene>
<evidence type="ECO:0000256" key="3">
    <source>
        <dbReference type="ARBA" id="ARBA00022598"/>
    </source>
</evidence>
<feature type="binding site" evidence="11">
    <location>
        <position position="174"/>
    </location>
    <ligand>
        <name>L-tyrosine</name>
        <dbReference type="ChEBI" id="CHEBI:58315"/>
    </ligand>
</feature>
<evidence type="ECO:0000256" key="9">
    <source>
        <dbReference type="ARBA" id="ARBA00048248"/>
    </source>
</evidence>
<dbReference type="GO" id="GO:0005829">
    <property type="term" value="C:cytosol"/>
    <property type="evidence" value="ECO:0007669"/>
    <property type="project" value="TreeGrafter"/>
</dbReference>
<dbReference type="Gene3D" id="3.10.290.10">
    <property type="entry name" value="RNA-binding S4 domain"/>
    <property type="match status" value="1"/>
</dbReference>
<feature type="domain" description="Tyrosine--tRNA ligase SYY-like C-terminal" evidence="13">
    <location>
        <begin position="348"/>
        <end position="431"/>
    </location>
</feature>
<evidence type="ECO:0000256" key="11">
    <source>
        <dbReference type="HAMAP-Rule" id="MF_02006"/>
    </source>
</evidence>
<evidence type="ECO:0000256" key="8">
    <source>
        <dbReference type="ARBA" id="ARBA00023146"/>
    </source>
</evidence>
<organism evidence="14 15">
    <name type="scientific">Tenacibaculum soleae</name>
    <dbReference type="NCBI Taxonomy" id="447689"/>
    <lineage>
        <taxon>Bacteria</taxon>
        <taxon>Pseudomonadati</taxon>
        <taxon>Bacteroidota</taxon>
        <taxon>Flavobacteriia</taxon>
        <taxon>Flavobacteriales</taxon>
        <taxon>Flavobacteriaceae</taxon>
        <taxon>Tenacibaculum</taxon>
    </lineage>
</organism>
<reference evidence="14 15" key="1">
    <citation type="submission" date="2016-06" db="EMBL/GenBank/DDBJ databases">
        <title>Draft Genome Sequence of Tenacibaculum soleae UCD-KL19.</title>
        <authorList>
            <person name="Eisen J.A."/>
            <person name="Coil D.A."/>
            <person name="Lujan K.M."/>
        </authorList>
    </citation>
    <scope>NUCLEOTIDE SEQUENCE [LARGE SCALE GENOMIC DNA]</scope>
    <source>
        <strain evidence="14 15">UCD-KL19</strain>
    </source>
</reference>
<protein>
    <recommendedName>
        <fullName evidence="11">Tyrosine--tRNA ligase</fullName>
        <ecNumber evidence="11">6.1.1.1</ecNumber>
    </recommendedName>
    <alternativeName>
        <fullName evidence="11">Tyrosyl-tRNA synthetase</fullName>
        <shortName evidence="11">TyrRS</shortName>
    </alternativeName>
</protein>
<dbReference type="FunFam" id="1.10.240.10:FF:000001">
    <property type="entry name" value="Tyrosine--tRNA ligase"/>
    <property type="match status" value="1"/>
</dbReference>
<dbReference type="SUPFAM" id="SSF52374">
    <property type="entry name" value="Nucleotidylyl transferase"/>
    <property type="match status" value="1"/>
</dbReference>
<comment type="function">
    <text evidence="11">Catalyzes the attachment of tyrosine to tRNA(Tyr) in a two-step reaction: tyrosine is first activated by ATP to form Tyr-AMP and then transferred to the acceptor end of tRNA(Tyr).</text>
</comment>
<evidence type="ECO:0000256" key="4">
    <source>
        <dbReference type="ARBA" id="ARBA00022741"/>
    </source>
</evidence>
<dbReference type="GO" id="GO:0003723">
    <property type="term" value="F:RNA binding"/>
    <property type="evidence" value="ECO:0007669"/>
    <property type="project" value="UniProtKB-KW"/>
</dbReference>
<feature type="binding site" evidence="11">
    <location>
        <position position="240"/>
    </location>
    <ligand>
        <name>ATP</name>
        <dbReference type="ChEBI" id="CHEBI:30616"/>
    </ligand>
</feature>
<evidence type="ECO:0000256" key="10">
    <source>
        <dbReference type="ARBA" id="ARBA00060965"/>
    </source>
</evidence>
<comment type="caution">
    <text evidence="14">The sequence shown here is derived from an EMBL/GenBank/DDBJ whole genome shotgun (WGS) entry which is preliminary data.</text>
</comment>
<name>A0A1B9Y0N1_9FLAO</name>
<comment type="subunit">
    <text evidence="11">Homodimer.</text>
</comment>
<keyword evidence="8 11" id="KW-0030">Aminoacyl-tRNA synthetase</keyword>
<feature type="short sequence motif" description="'HIGH' region" evidence="11">
    <location>
        <begin position="39"/>
        <end position="48"/>
    </location>
</feature>
<dbReference type="GO" id="GO:0006437">
    <property type="term" value="P:tyrosyl-tRNA aminoacylation"/>
    <property type="evidence" value="ECO:0007669"/>
    <property type="project" value="UniProtKB-UniRule"/>
</dbReference>
<dbReference type="InterPro" id="IPR002307">
    <property type="entry name" value="Tyr-tRNA-ligase"/>
</dbReference>
<comment type="subcellular location">
    <subcellularLocation>
        <location evidence="1 11">Cytoplasm</location>
    </subcellularLocation>
</comment>
<evidence type="ECO:0000256" key="5">
    <source>
        <dbReference type="ARBA" id="ARBA00022840"/>
    </source>
</evidence>
<keyword evidence="4 11" id="KW-0547">Nucleotide-binding</keyword>
<dbReference type="EC" id="6.1.1.1" evidence="11"/>
<keyword evidence="5 11" id="KW-0067">ATP-binding</keyword>
<dbReference type="InterPro" id="IPR054608">
    <property type="entry name" value="SYY-like_C"/>
</dbReference>
<dbReference type="PANTHER" id="PTHR11766:SF0">
    <property type="entry name" value="TYROSINE--TRNA LIGASE, MITOCHONDRIAL"/>
    <property type="match status" value="1"/>
</dbReference>
<evidence type="ECO:0000313" key="15">
    <source>
        <dbReference type="Proteomes" id="UP000093186"/>
    </source>
</evidence>
<dbReference type="InterPro" id="IPR036986">
    <property type="entry name" value="S4_RNA-bd_sf"/>
</dbReference>
<keyword evidence="2 11" id="KW-0963">Cytoplasm</keyword>
<sequence>MTKNLVAELRWRGMVHDMMPGTEEQLQKEMTAAYIGFDPTSDSLHIGSLVPIILLVHLEKAGHKPVALVGGATGMIGDPSGKSDERNLLNEEALAKNVDGIKRTLARFLNFDNGTENSPILVNNYDWMKNFSFIEFARDVGKRITVNYMMAKDSVKKRISGDSNNGMSFTEFTYQLIQGYDFYHLYKNHNCLLQMGGSDQWGNITTGTELVRRMNVGEEAKAYAMTCPLITKADGSKFGKSEGGNVWLDADKTSVYKFYQFWLNTSDEDAEKYIKIFTFLDEATINSLIETHKEAPHQRALQRKLAEEVTTFVHSKEALDKAIAASNILFGKSTSEDLKSLDEQTFLDVFDGVPQAEVLKADISEGLSMIDALSGKTSFLKSNGDAKRALKENAVSVNKEKVKEDFTITAKDLIADKYVLLQRGKKSYFLLKVA</sequence>
<dbReference type="SUPFAM" id="SSF55174">
    <property type="entry name" value="Alpha-L RNA-binding motif"/>
    <property type="match status" value="1"/>
</dbReference>
<dbReference type="Pfam" id="PF00579">
    <property type="entry name" value="tRNA-synt_1b"/>
    <property type="match status" value="1"/>
</dbReference>
<evidence type="ECO:0000256" key="7">
    <source>
        <dbReference type="ARBA" id="ARBA00022917"/>
    </source>
</evidence>
<evidence type="ECO:0000256" key="12">
    <source>
        <dbReference type="PROSITE-ProRule" id="PRU00182"/>
    </source>
</evidence>
<keyword evidence="15" id="KW-1185">Reference proteome</keyword>
<dbReference type="STRING" id="447689.BA195_01295"/>
<dbReference type="Proteomes" id="UP000093186">
    <property type="component" value="Unassembled WGS sequence"/>
</dbReference>
<dbReference type="InterPro" id="IPR002305">
    <property type="entry name" value="aa-tRNA-synth_Ic"/>
</dbReference>
<evidence type="ECO:0000313" key="14">
    <source>
        <dbReference type="EMBL" id="OCK43367.1"/>
    </source>
</evidence>
<dbReference type="Pfam" id="PF22421">
    <property type="entry name" value="SYY_C-terminal"/>
    <property type="match status" value="1"/>
</dbReference>
<dbReference type="InterPro" id="IPR014729">
    <property type="entry name" value="Rossmann-like_a/b/a_fold"/>
</dbReference>
<dbReference type="HAMAP" id="MF_02006">
    <property type="entry name" value="Tyr_tRNA_synth_type1"/>
    <property type="match status" value="1"/>
</dbReference>
<dbReference type="Gene3D" id="1.10.240.10">
    <property type="entry name" value="Tyrosyl-Transfer RNA Synthetase"/>
    <property type="match status" value="1"/>
</dbReference>
<dbReference type="CDD" id="cd00805">
    <property type="entry name" value="TyrRS_core"/>
    <property type="match status" value="1"/>
</dbReference>
<comment type="similarity">
    <text evidence="10 11">Belongs to the class-I aminoacyl-tRNA synthetase family. TyrS type 1 subfamily.</text>
</comment>
<feature type="short sequence motif" description="'KMSKS' region" evidence="11">
    <location>
        <begin position="237"/>
        <end position="241"/>
    </location>
</feature>
<dbReference type="RefSeq" id="WP_068701652.1">
    <property type="nucleotide sequence ID" value="NZ_JAUOSG010000001.1"/>
</dbReference>
<dbReference type="GO" id="GO:0005524">
    <property type="term" value="F:ATP binding"/>
    <property type="evidence" value="ECO:0007669"/>
    <property type="project" value="UniProtKB-UniRule"/>
</dbReference>
<dbReference type="EMBL" id="MAKX01000001">
    <property type="protein sequence ID" value="OCK43367.1"/>
    <property type="molecule type" value="Genomic_DNA"/>
</dbReference>
<dbReference type="PANTHER" id="PTHR11766">
    <property type="entry name" value="TYROSYL-TRNA SYNTHETASE"/>
    <property type="match status" value="1"/>
</dbReference>
<evidence type="ECO:0000256" key="2">
    <source>
        <dbReference type="ARBA" id="ARBA00022490"/>
    </source>
</evidence>
<accession>A0A1B9Y0N1</accession>
<feature type="binding site" evidence="11">
    <location>
        <position position="34"/>
    </location>
    <ligand>
        <name>L-tyrosine</name>
        <dbReference type="ChEBI" id="CHEBI:58315"/>
    </ligand>
</feature>
<dbReference type="FunFam" id="3.40.50.620:FF:000008">
    <property type="entry name" value="Tyrosine--tRNA ligase"/>
    <property type="match status" value="1"/>
</dbReference>
<keyword evidence="6 12" id="KW-0694">RNA-binding</keyword>
<dbReference type="GO" id="GO:0004831">
    <property type="term" value="F:tyrosine-tRNA ligase activity"/>
    <property type="evidence" value="ECO:0007669"/>
    <property type="project" value="UniProtKB-UniRule"/>
</dbReference>
<dbReference type="PRINTS" id="PR01040">
    <property type="entry name" value="TRNASYNTHTYR"/>
</dbReference>
<dbReference type="OrthoDB" id="9804243at2"/>
<dbReference type="PROSITE" id="PS50889">
    <property type="entry name" value="S4"/>
    <property type="match status" value="1"/>
</dbReference>
<dbReference type="InterPro" id="IPR024088">
    <property type="entry name" value="Tyr-tRNA-ligase_bac-type"/>
</dbReference>
<feature type="binding site" evidence="11">
    <location>
        <position position="178"/>
    </location>
    <ligand>
        <name>L-tyrosine</name>
        <dbReference type="ChEBI" id="CHEBI:58315"/>
    </ligand>
</feature>
<dbReference type="GO" id="GO:0042803">
    <property type="term" value="F:protein homodimerization activity"/>
    <property type="evidence" value="ECO:0007669"/>
    <property type="project" value="UniProtKB-ARBA"/>
</dbReference>